<evidence type="ECO:0000256" key="2">
    <source>
        <dbReference type="ARBA" id="ARBA00008472"/>
    </source>
</evidence>
<sequence>MEEWIALLFDIGLGALVVLLIYAISWKVRKILGSQPEKQSKKKRQLFQSGDAIEAKPRRMYIDTYVFIAYFVLFDVAAFILATVFFITKANPNYTDSITLALVYSSIVLATLLFAMKKRYPRDVIDPINGGLK</sequence>
<evidence type="ECO:0000256" key="6">
    <source>
        <dbReference type="ARBA" id="ARBA00023136"/>
    </source>
</evidence>
<comment type="subcellular location">
    <subcellularLocation>
        <location evidence="1">Membrane</location>
    </subcellularLocation>
</comment>
<dbReference type="Pfam" id="PF00507">
    <property type="entry name" value="Oxidored_q4"/>
    <property type="match status" value="1"/>
</dbReference>
<evidence type="ECO:0000256" key="4">
    <source>
        <dbReference type="ARBA" id="ARBA00022692"/>
    </source>
</evidence>
<dbReference type="EC" id="1.6.5.9" evidence="8"/>
<dbReference type="InterPro" id="IPR000440">
    <property type="entry name" value="NADH_UbQ/plastoQ_OxRdtase_su3"/>
</dbReference>
<dbReference type="GO" id="GO:0008137">
    <property type="term" value="F:NADH dehydrogenase (ubiquinone) activity"/>
    <property type="evidence" value="ECO:0007669"/>
    <property type="project" value="InterPro"/>
</dbReference>
<keyword evidence="8" id="KW-0560">Oxidoreductase</keyword>
<evidence type="ECO:0000256" key="5">
    <source>
        <dbReference type="ARBA" id="ARBA00022989"/>
    </source>
</evidence>
<comment type="similarity">
    <text evidence="2">Belongs to the complex I subunit 3 family.</text>
</comment>
<keyword evidence="6 7" id="KW-0472">Membrane</keyword>
<organism evidence="8">
    <name type="scientific">Candidatus Heimdallarchaeum endolithica</name>
    <dbReference type="NCBI Taxonomy" id="2876572"/>
    <lineage>
        <taxon>Archaea</taxon>
        <taxon>Promethearchaeati</taxon>
        <taxon>Candidatus Heimdallarchaeota</taxon>
        <taxon>Candidatus Heimdallarchaeia (ex Rinke et al. 2021) (nom. nud.)</taxon>
        <taxon>Candidatus Heimdallarchaeales</taxon>
        <taxon>Candidatus Heimdallarchaeaceae</taxon>
        <taxon>Candidatus Heimdallarchaeum</taxon>
    </lineage>
</organism>
<dbReference type="GO" id="GO:0050136">
    <property type="term" value="F:NADH dehydrogenase (quinone) (non-electrogenic) activity"/>
    <property type="evidence" value="ECO:0007669"/>
    <property type="project" value="UniProtKB-EC"/>
</dbReference>
<dbReference type="EMBL" id="CP084167">
    <property type="protein sequence ID" value="UJG42869.1"/>
    <property type="molecule type" value="Genomic_DNA"/>
</dbReference>
<feature type="transmembrane region" description="Helical" evidence="7">
    <location>
        <begin position="98"/>
        <end position="116"/>
    </location>
</feature>
<feature type="transmembrane region" description="Helical" evidence="7">
    <location>
        <begin position="6"/>
        <end position="24"/>
    </location>
</feature>
<evidence type="ECO:0000256" key="7">
    <source>
        <dbReference type="SAM" id="Phobius"/>
    </source>
</evidence>
<evidence type="ECO:0000256" key="1">
    <source>
        <dbReference type="ARBA" id="ARBA00004370"/>
    </source>
</evidence>
<dbReference type="Gene3D" id="1.20.58.1610">
    <property type="entry name" value="NADH:ubiquinone/plastoquinone oxidoreductase, chain 3"/>
    <property type="match status" value="1"/>
</dbReference>
<keyword evidence="4 7" id="KW-0812">Transmembrane</keyword>
<evidence type="ECO:0000256" key="3">
    <source>
        <dbReference type="ARBA" id="ARBA00022448"/>
    </source>
</evidence>
<dbReference type="InterPro" id="IPR038430">
    <property type="entry name" value="NDAH_ubi_oxred_su3_sf"/>
</dbReference>
<evidence type="ECO:0000313" key="8">
    <source>
        <dbReference type="EMBL" id="UJG42869.1"/>
    </source>
</evidence>
<feature type="transmembrane region" description="Helical" evidence="7">
    <location>
        <begin position="65"/>
        <end position="86"/>
    </location>
</feature>
<reference evidence="8" key="1">
    <citation type="journal article" date="2022" name="Nat. Microbiol.">
        <title>Unique mobile elements and scalable gene flow at the prokaryote-eukaryote boundary revealed by circularized Asgard archaea genomes.</title>
        <authorList>
            <person name="Wu F."/>
            <person name="Speth D.R."/>
            <person name="Philosof A."/>
            <person name="Cremiere A."/>
            <person name="Narayanan A."/>
            <person name="Barco R.A."/>
            <person name="Connon S.A."/>
            <person name="Amend J.P."/>
            <person name="Antoshechkin I.A."/>
            <person name="Orphan V.J."/>
        </authorList>
    </citation>
    <scope>NUCLEOTIDE SEQUENCE</scope>
    <source>
        <strain evidence="8">PR6</strain>
    </source>
</reference>
<accession>A0A9Y1FNG0</accession>
<dbReference type="Proteomes" id="UP001200513">
    <property type="component" value="Chromosome"/>
</dbReference>
<dbReference type="GO" id="GO:0016020">
    <property type="term" value="C:membrane"/>
    <property type="evidence" value="ECO:0007669"/>
    <property type="project" value="UniProtKB-SubCell"/>
</dbReference>
<keyword evidence="5 7" id="KW-1133">Transmembrane helix</keyword>
<protein>
    <submittedName>
        <fullName evidence="8">NADH-quinone oxidoreductase subunit A</fullName>
        <ecNumber evidence="8">1.6.5.9</ecNumber>
    </submittedName>
</protein>
<keyword evidence="3" id="KW-0813">Transport</keyword>
<dbReference type="AlphaFoldDB" id="A0A9Y1FNG0"/>
<gene>
    <name evidence="8" type="primary">ndhC</name>
    <name evidence="8" type="ORF">K9W46_10870</name>
</gene>
<name>A0A9Y1FNG0_9ARCH</name>
<proteinExistence type="inferred from homology"/>